<dbReference type="InterPro" id="IPR044835">
    <property type="entry name" value="ARF_plant"/>
</dbReference>
<comment type="similarity">
    <text evidence="2 8">Belongs to the ARF family.</text>
</comment>
<evidence type="ECO:0000256" key="6">
    <source>
        <dbReference type="ARBA" id="ARBA00023242"/>
    </source>
</evidence>
<keyword evidence="12" id="KW-1185">Reference proteome</keyword>
<evidence type="ECO:0000256" key="4">
    <source>
        <dbReference type="ARBA" id="ARBA00023125"/>
    </source>
</evidence>
<proteinExistence type="inferred from homology"/>
<dbReference type="CDD" id="cd10017">
    <property type="entry name" value="B3_DNA"/>
    <property type="match status" value="1"/>
</dbReference>
<feature type="domain" description="TF-B3" evidence="10">
    <location>
        <begin position="117"/>
        <end position="220"/>
    </location>
</feature>
<keyword evidence="5 8" id="KW-0804">Transcription</keyword>
<evidence type="ECO:0000313" key="11">
    <source>
        <dbReference type="EnsemblPlants" id="Kaladp0254s0009.1.v1.1"/>
    </source>
</evidence>
<dbReference type="InterPro" id="IPR015300">
    <property type="entry name" value="DNA-bd_pseudobarrel_sf"/>
</dbReference>
<keyword evidence="4 8" id="KW-0238">DNA-binding</keyword>
<organism evidence="11 12">
    <name type="scientific">Kalanchoe fedtschenkoi</name>
    <name type="common">Lavender scallops</name>
    <name type="synonym">South American air plant</name>
    <dbReference type="NCBI Taxonomy" id="63787"/>
    <lineage>
        <taxon>Eukaryota</taxon>
        <taxon>Viridiplantae</taxon>
        <taxon>Streptophyta</taxon>
        <taxon>Embryophyta</taxon>
        <taxon>Tracheophyta</taxon>
        <taxon>Spermatophyta</taxon>
        <taxon>Magnoliopsida</taxon>
        <taxon>eudicotyledons</taxon>
        <taxon>Gunneridae</taxon>
        <taxon>Pentapetalae</taxon>
        <taxon>Saxifragales</taxon>
        <taxon>Crassulaceae</taxon>
        <taxon>Kalanchoe</taxon>
    </lineage>
</organism>
<dbReference type="PANTHER" id="PTHR31384">
    <property type="entry name" value="AUXIN RESPONSE FACTOR 4-RELATED"/>
    <property type="match status" value="1"/>
</dbReference>
<comment type="subcellular location">
    <subcellularLocation>
        <location evidence="1 8">Nucleus</location>
    </subcellularLocation>
</comment>
<evidence type="ECO:0000259" key="10">
    <source>
        <dbReference type="PROSITE" id="PS50863"/>
    </source>
</evidence>
<dbReference type="FunFam" id="2.40.330.10:FF:000001">
    <property type="entry name" value="Auxin response factor"/>
    <property type="match status" value="1"/>
</dbReference>
<comment type="subunit">
    <text evidence="8">Homodimers and heterodimers.</text>
</comment>
<accession>A0A7N0V8V9</accession>
<dbReference type="PROSITE" id="PS50863">
    <property type="entry name" value="B3"/>
    <property type="match status" value="1"/>
</dbReference>
<evidence type="ECO:0000256" key="5">
    <source>
        <dbReference type="ARBA" id="ARBA00023163"/>
    </source>
</evidence>
<dbReference type="SUPFAM" id="SSF101936">
    <property type="entry name" value="DNA-binding pseudobarrel domain"/>
    <property type="match status" value="1"/>
</dbReference>
<dbReference type="GO" id="GO:0005634">
    <property type="term" value="C:nucleus"/>
    <property type="evidence" value="ECO:0007669"/>
    <property type="project" value="UniProtKB-SubCell"/>
</dbReference>
<dbReference type="PANTHER" id="PTHR31384:SF94">
    <property type="entry name" value="AUXIN RESPONSE FACTOR 17"/>
    <property type="match status" value="1"/>
</dbReference>
<dbReference type="EnsemblPlants" id="Kaladp0254s0009.1.v1.1">
    <property type="protein sequence ID" value="Kaladp0254s0009.1.v1.1"/>
    <property type="gene ID" value="Kaladp0254s0009.v1.1"/>
</dbReference>
<dbReference type="AlphaFoldDB" id="A0A7N0V8V9"/>
<evidence type="ECO:0000256" key="9">
    <source>
        <dbReference type="SAM" id="MobiDB-lite"/>
    </source>
</evidence>
<evidence type="ECO:0000256" key="2">
    <source>
        <dbReference type="ARBA" id="ARBA00007853"/>
    </source>
</evidence>
<dbReference type="GO" id="GO:0009734">
    <property type="term" value="P:auxin-activated signaling pathway"/>
    <property type="evidence" value="ECO:0007669"/>
    <property type="project" value="UniProtKB-KW"/>
</dbReference>
<dbReference type="Gene3D" id="2.40.330.10">
    <property type="entry name" value="DNA-binding pseudobarrel domain"/>
    <property type="match status" value="1"/>
</dbReference>
<comment type="function">
    <text evidence="8">Auxin response factors (ARFs) are transcriptional factors that bind specifically to the DNA sequence 5'-TGTCTC-3' found in the auxin-responsive promoter elements (AuxREs).</text>
</comment>
<dbReference type="Pfam" id="PF06507">
    <property type="entry name" value="ARF_AD"/>
    <property type="match status" value="1"/>
</dbReference>
<dbReference type="SMART" id="SM01019">
    <property type="entry name" value="B3"/>
    <property type="match status" value="1"/>
</dbReference>
<dbReference type="InterPro" id="IPR010525">
    <property type="entry name" value="ARF_dom"/>
</dbReference>
<dbReference type="Proteomes" id="UP000594263">
    <property type="component" value="Unplaced"/>
</dbReference>
<name>A0A7N0V8V9_KALFE</name>
<keyword evidence="3 8" id="KW-0805">Transcription regulation</keyword>
<feature type="region of interest" description="Disordered" evidence="9">
    <location>
        <begin position="525"/>
        <end position="551"/>
    </location>
</feature>
<dbReference type="Pfam" id="PF02362">
    <property type="entry name" value="B3"/>
    <property type="match status" value="1"/>
</dbReference>
<dbReference type="Gene3D" id="2.30.30.1040">
    <property type="match status" value="1"/>
</dbReference>
<keyword evidence="7 8" id="KW-0927">Auxin signaling pathway</keyword>
<keyword evidence="6 8" id="KW-0539">Nucleus</keyword>
<dbReference type="OMA" id="ISCTHAV"/>
<evidence type="ECO:0000256" key="1">
    <source>
        <dbReference type="ARBA" id="ARBA00004123"/>
    </source>
</evidence>
<protein>
    <recommendedName>
        <fullName evidence="8">Auxin response factor</fullName>
    </recommendedName>
</protein>
<evidence type="ECO:0000313" key="12">
    <source>
        <dbReference type="Proteomes" id="UP000594263"/>
    </source>
</evidence>
<sequence length="551" mass="61154">MFPINFPAANTVQIDPDLWKACAGANFKVPSVDDNVYYFAEGHAEQCDSPPPVAEFAFPIIPCRVLHVRFFADRMTDEVFASVLLQPVGCEFRGALPASGSALGAQVGREGSRIDSYTKILTQSDANNGGGFSAPRHCAESIFPALNYQEDPPVQNLTITDVQGGDWIFRHIFRGTPKRHLLTTGWSKFVNNKMLVAGDAVIFMRDNLTGKLYIGIRRHSGRNENRSLLSGAGQGTGEDVDEGLWRAGSRGVSARFVKEAAMHAGRGSHFEVILYPRIGSPDFVVNANVVDRALSWRWAVGMGVKMTVATEDSSQSMLLQGHVSVVMNVLERGQWRGSPWKMLQVTWVDPEHRQNVERVSPWQVEYVEHTAPLQPIHNPIELRDPHVQPLTTRNREPLLIMGQEPHSTKAQGDQRTRNFINPDIHLASMQGARHLSDVCDLIGGDTHQTQSEDMFSRSDMSLFRSRITDVNFRGHQLSNFPAERHNSMRSFGTEVGNTLPNGGTNSIQLFGKIIYVKNPIENQPDDAPCLEFDSSKGDNEAEGMENQSHAS</sequence>
<evidence type="ECO:0000256" key="7">
    <source>
        <dbReference type="ARBA" id="ARBA00023294"/>
    </source>
</evidence>
<dbReference type="InterPro" id="IPR003340">
    <property type="entry name" value="B3_DNA-bd"/>
</dbReference>
<evidence type="ECO:0000256" key="3">
    <source>
        <dbReference type="ARBA" id="ARBA00023015"/>
    </source>
</evidence>
<dbReference type="Gramene" id="Kaladp0254s0009.1.v1.1">
    <property type="protein sequence ID" value="Kaladp0254s0009.1.v1.1"/>
    <property type="gene ID" value="Kaladp0254s0009.v1.1"/>
</dbReference>
<dbReference type="GO" id="GO:0006355">
    <property type="term" value="P:regulation of DNA-templated transcription"/>
    <property type="evidence" value="ECO:0007669"/>
    <property type="project" value="InterPro"/>
</dbReference>
<evidence type="ECO:0000256" key="8">
    <source>
        <dbReference type="RuleBase" id="RU004561"/>
    </source>
</evidence>
<reference evidence="11" key="1">
    <citation type="submission" date="2021-01" db="UniProtKB">
        <authorList>
            <consortium name="EnsemblPlants"/>
        </authorList>
    </citation>
    <scope>IDENTIFICATION</scope>
</reference>
<dbReference type="GO" id="GO:0003677">
    <property type="term" value="F:DNA binding"/>
    <property type="evidence" value="ECO:0007669"/>
    <property type="project" value="UniProtKB-KW"/>
</dbReference>